<dbReference type="EMBL" id="JACEIK010000906">
    <property type="protein sequence ID" value="MCD7463703.1"/>
    <property type="molecule type" value="Genomic_DNA"/>
</dbReference>
<proteinExistence type="predicted"/>
<feature type="non-terminal residue" evidence="2">
    <location>
        <position position="1"/>
    </location>
</feature>
<evidence type="ECO:0000313" key="3">
    <source>
        <dbReference type="Proteomes" id="UP000823775"/>
    </source>
</evidence>
<sequence>QKSIKIETRTGAPSDDTGETPVDRRYLLCRGRVAIGELPVPIPKVSRTHWPSVVTHRRTTD</sequence>
<gene>
    <name evidence="2" type="ORF">HAX54_051182</name>
</gene>
<keyword evidence="3" id="KW-1185">Reference proteome</keyword>
<evidence type="ECO:0000256" key="1">
    <source>
        <dbReference type="SAM" id="MobiDB-lite"/>
    </source>
</evidence>
<organism evidence="2 3">
    <name type="scientific">Datura stramonium</name>
    <name type="common">Jimsonweed</name>
    <name type="synonym">Common thornapple</name>
    <dbReference type="NCBI Taxonomy" id="4076"/>
    <lineage>
        <taxon>Eukaryota</taxon>
        <taxon>Viridiplantae</taxon>
        <taxon>Streptophyta</taxon>
        <taxon>Embryophyta</taxon>
        <taxon>Tracheophyta</taxon>
        <taxon>Spermatophyta</taxon>
        <taxon>Magnoliopsida</taxon>
        <taxon>eudicotyledons</taxon>
        <taxon>Gunneridae</taxon>
        <taxon>Pentapetalae</taxon>
        <taxon>asterids</taxon>
        <taxon>lamiids</taxon>
        <taxon>Solanales</taxon>
        <taxon>Solanaceae</taxon>
        <taxon>Solanoideae</taxon>
        <taxon>Datureae</taxon>
        <taxon>Datura</taxon>
    </lineage>
</organism>
<name>A0ABS8SXV0_DATST</name>
<accession>A0ABS8SXV0</accession>
<feature type="region of interest" description="Disordered" evidence="1">
    <location>
        <begin position="1"/>
        <end position="22"/>
    </location>
</feature>
<dbReference type="Proteomes" id="UP000823775">
    <property type="component" value="Unassembled WGS sequence"/>
</dbReference>
<protein>
    <submittedName>
        <fullName evidence="2">Uncharacterized protein</fullName>
    </submittedName>
</protein>
<comment type="caution">
    <text evidence="2">The sequence shown here is derived from an EMBL/GenBank/DDBJ whole genome shotgun (WGS) entry which is preliminary data.</text>
</comment>
<reference evidence="2 3" key="1">
    <citation type="journal article" date="2021" name="BMC Genomics">
        <title>Datura genome reveals duplications of psychoactive alkaloid biosynthetic genes and high mutation rate following tissue culture.</title>
        <authorList>
            <person name="Rajewski A."/>
            <person name="Carter-House D."/>
            <person name="Stajich J."/>
            <person name="Litt A."/>
        </authorList>
    </citation>
    <scope>NUCLEOTIDE SEQUENCE [LARGE SCALE GENOMIC DNA]</scope>
    <source>
        <strain evidence="2">AR-01</strain>
    </source>
</reference>
<evidence type="ECO:0000313" key="2">
    <source>
        <dbReference type="EMBL" id="MCD7463703.1"/>
    </source>
</evidence>